<dbReference type="Gene3D" id="2.40.10.10">
    <property type="entry name" value="Trypsin-like serine proteases"/>
    <property type="match status" value="2"/>
</dbReference>
<dbReference type="CDD" id="cd00190">
    <property type="entry name" value="Tryp_SPc"/>
    <property type="match status" value="1"/>
</dbReference>
<accession>A0A5A9NRV0</accession>
<protein>
    <recommendedName>
        <fullName evidence="8">trypsin</fullName>
        <ecNumber evidence="8">3.4.21.4</ecNumber>
    </recommendedName>
</protein>
<keyword evidence="13" id="KW-1185">Reference proteome</keyword>
<dbReference type="PRINTS" id="PR00722">
    <property type="entry name" value="CHYMOTRYPSIN"/>
</dbReference>
<dbReference type="InterPro" id="IPR001314">
    <property type="entry name" value="Peptidase_S1A"/>
</dbReference>
<feature type="domain" description="Peptidase S1" evidence="11">
    <location>
        <begin position="20"/>
        <end position="238"/>
    </location>
</feature>
<feature type="chain" id="PRO_5022755180" description="trypsin" evidence="10">
    <location>
        <begin position="16"/>
        <end position="240"/>
    </location>
</feature>
<dbReference type="GO" id="GO:0005615">
    <property type="term" value="C:extracellular space"/>
    <property type="evidence" value="ECO:0007669"/>
    <property type="project" value="TreeGrafter"/>
</dbReference>
<sequence length="240" mass="26338">MRFLVFLGLLSAASAEPFRIVNGYECKLHSQPWQVLLKTDTHLCGGSLINDIWVVSAAHCYSSEIEVRLGEHDIVTDEGTEQSIRSERVIAHPRYDRATFDNDIMLLKLSKPAVLNEYVKPLNLPKSCVAPGTKCNVSGWGRMNQSVDSDKLQCLETPILSDRDCDNSYPNFITDSMFCSGFLEGGKDSCQGDSGGPLVCDDELQGIISAGGGCAAENQPGIYTKVCVFNTWLTDTMSRN</sequence>
<comment type="subcellular location">
    <subcellularLocation>
        <location evidence="1">Secreted</location>
        <location evidence="1">Extracellular space</location>
    </subcellularLocation>
</comment>
<dbReference type="InterPro" id="IPR009003">
    <property type="entry name" value="Peptidase_S1_PA"/>
</dbReference>
<dbReference type="SMART" id="SM00020">
    <property type="entry name" value="Tryp_SPc"/>
    <property type="match status" value="1"/>
</dbReference>
<keyword evidence="3 9" id="KW-0645">Protease</keyword>
<dbReference type="GO" id="GO:0004252">
    <property type="term" value="F:serine-type endopeptidase activity"/>
    <property type="evidence" value="ECO:0007669"/>
    <property type="project" value="UniProtKB-EC"/>
</dbReference>
<dbReference type="Proteomes" id="UP000324632">
    <property type="component" value="Chromosome 14"/>
</dbReference>
<evidence type="ECO:0000313" key="12">
    <source>
        <dbReference type="EMBL" id="KAA0712440.1"/>
    </source>
</evidence>
<dbReference type="PROSITE" id="PS00134">
    <property type="entry name" value="TRYPSIN_HIS"/>
    <property type="match status" value="1"/>
</dbReference>
<keyword evidence="10" id="KW-0732">Signal</keyword>
<evidence type="ECO:0000256" key="9">
    <source>
        <dbReference type="RuleBase" id="RU363034"/>
    </source>
</evidence>
<organism evidence="12 13">
    <name type="scientific">Triplophysa tibetana</name>
    <dbReference type="NCBI Taxonomy" id="1572043"/>
    <lineage>
        <taxon>Eukaryota</taxon>
        <taxon>Metazoa</taxon>
        <taxon>Chordata</taxon>
        <taxon>Craniata</taxon>
        <taxon>Vertebrata</taxon>
        <taxon>Euteleostomi</taxon>
        <taxon>Actinopterygii</taxon>
        <taxon>Neopterygii</taxon>
        <taxon>Teleostei</taxon>
        <taxon>Ostariophysi</taxon>
        <taxon>Cypriniformes</taxon>
        <taxon>Nemacheilidae</taxon>
        <taxon>Triplophysa</taxon>
    </lineage>
</organism>
<keyword evidence="6" id="KW-1015">Disulfide bond</keyword>
<evidence type="ECO:0000256" key="6">
    <source>
        <dbReference type="ARBA" id="ARBA00023157"/>
    </source>
</evidence>
<dbReference type="EMBL" id="SOYY01000014">
    <property type="protein sequence ID" value="KAA0712440.1"/>
    <property type="molecule type" value="Genomic_DNA"/>
</dbReference>
<dbReference type="AlphaFoldDB" id="A0A5A9NRV0"/>
<evidence type="ECO:0000256" key="2">
    <source>
        <dbReference type="ARBA" id="ARBA00007664"/>
    </source>
</evidence>
<dbReference type="InterPro" id="IPR043504">
    <property type="entry name" value="Peptidase_S1_PA_chymotrypsin"/>
</dbReference>
<proteinExistence type="inferred from homology"/>
<dbReference type="InterPro" id="IPR050127">
    <property type="entry name" value="Serine_Proteases_S1"/>
</dbReference>
<dbReference type="PANTHER" id="PTHR24264:SF6">
    <property type="entry name" value="TRYPSINOGEN 1A-RELATED"/>
    <property type="match status" value="1"/>
</dbReference>
<name>A0A5A9NRV0_9TELE</name>
<dbReference type="SUPFAM" id="SSF50494">
    <property type="entry name" value="Trypsin-like serine proteases"/>
    <property type="match status" value="1"/>
</dbReference>
<evidence type="ECO:0000256" key="5">
    <source>
        <dbReference type="ARBA" id="ARBA00022825"/>
    </source>
</evidence>
<comment type="caution">
    <text evidence="12">The sequence shown here is derived from an EMBL/GenBank/DDBJ whole genome shotgun (WGS) entry which is preliminary data.</text>
</comment>
<dbReference type="Pfam" id="PF00089">
    <property type="entry name" value="Trypsin"/>
    <property type="match status" value="1"/>
</dbReference>
<dbReference type="InterPro" id="IPR018114">
    <property type="entry name" value="TRYPSIN_HIS"/>
</dbReference>
<reference evidence="12 13" key="1">
    <citation type="journal article" date="2019" name="Mol. Ecol. Resour.">
        <title>Chromosome-level genome assembly of Triplophysa tibetana, a fish adapted to the harsh high-altitude environment of the Tibetan Plateau.</title>
        <authorList>
            <person name="Yang X."/>
            <person name="Liu H."/>
            <person name="Ma Z."/>
            <person name="Zou Y."/>
            <person name="Zou M."/>
            <person name="Mao Y."/>
            <person name="Li X."/>
            <person name="Wang H."/>
            <person name="Chen T."/>
            <person name="Wang W."/>
            <person name="Yang R."/>
        </authorList>
    </citation>
    <scope>NUCLEOTIDE SEQUENCE [LARGE SCALE GENOMIC DNA]</scope>
    <source>
        <strain evidence="12">TTIB1903HZAU</strain>
        <tissue evidence="12">Muscle</tissue>
    </source>
</reference>
<evidence type="ECO:0000259" key="11">
    <source>
        <dbReference type="PROSITE" id="PS50240"/>
    </source>
</evidence>
<dbReference type="GO" id="GO:0006508">
    <property type="term" value="P:proteolysis"/>
    <property type="evidence" value="ECO:0007669"/>
    <property type="project" value="UniProtKB-KW"/>
</dbReference>
<dbReference type="PROSITE" id="PS00135">
    <property type="entry name" value="TRYPSIN_SER"/>
    <property type="match status" value="1"/>
</dbReference>
<gene>
    <name evidence="12" type="ORF">E1301_Tti012959</name>
</gene>
<evidence type="ECO:0000256" key="8">
    <source>
        <dbReference type="ARBA" id="ARBA00038868"/>
    </source>
</evidence>
<keyword evidence="5 9" id="KW-0720">Serine protease</keyword>
<dbReference type="InterPro" id="IPR033116">
    <property type="entry name" value="TRYPSIN_SER"/>
</dbReference>
<comment type="similarity">
    <text evidence="2">Belongs to the peptidase S1 family.</text>
</comment>
<dbReference type="FunFam" id="2.40.10.10:FF:000077">
    <property type="entry name" value="Predicted protein"/>
    <property type="match status" value="1"/>
</dbReference>
<evidence type="ECO:0000313" key="13">
    <source>
        <dbReference type="Proteomes" id="UP000324632"/>
    </source>
</evidence>
<evidence type="ECO:0000256" key="1">
    <source>
        <dbReference type="ARBA" id="ARBA00004239"/>
    </source>
</evidence>
<evidence type="ECO:0000256" key="10">
    <source>
        <dbReference type="SAM" id="SignalP"/>
    </source>
</evidence>
<feature type="signal peptide" evidence="10">
    <location>
        <begin position="1"/>
        <end position="15"/>
    </location>
</feature>
<dbReference type="InterPro" id="IPR001254">
    <property type="entry name" value="Trypsin_dom"/>
</dbReference>
<keyword evidence="4 9" id="KW-0378">Hydrolase</keyword>
<evidence type="ECO:0000256" key="4">
    <source>
        <dbReference type="ARBA" id="ARBA00022801"/>
    </source>
</evidence>
<dbReference type="PANTHER" id="PTHR24264">
    <property type="entry name" value="TRYPSIN-RELATED"/>
    <property type="match status" value="1"/>
</dbReference>
<comment type="catalytic activity">
    <reaction evidence="7">
        <text>Preferential cleavage: Arg-|-Xaa, Lys-|-Xaa.</text>
        <dbReference type="EC" id="3.4.21.4"/>
    </reaction>
</comment>
<evidence type="ECO:0000256" key="7">
    <source>
        <dbReference type="ARBA" id="ARBA00036320"/>
    </source>
</evidence>
<dbReference type="PROSITE" id="PS50240">
    <property type="entry name" value="TRYPSIN_DOM"/>
    <property type="match status" value="1"/>
</dbReference>
<dbReference type="EC" id="3.4.21.4" evidence="8"/>
<evidence type="ECO:0000256" key="3">
    <source>
        <dbReference type="ARBA" id="ARBA00022670"/>
    </source>
</evidence>